<keyword evidence="3 4" id="KW-0648">Protein biosynthesis</keyword>
<evidence type="ECO:0000256" key="5">
    <source>
        <dbReference type="PIRNR" id="PIRNR016255"/>
    </source>
</evidence>
<dbReference type="SMART" id="SM00088">
    <property type="entry name" value="PINT"/>
    <property type="match status" value="1"/>
</dbReference>
<proteinExistence type="inferred from homology"/>
<dbReference type="InterPro" id="IPR000225">
    <property type="entry name" value="Armadillo"/>
</dbReference>
<evidence type="ECO:0000313" key="9">
    <source>
        <dbReference type="EMBL" id="VEU40790.1"/>
    </source>
</evidence>
<feature type="region of interest" description="Disordered" evidence="7">
    <location>
        <begin position="175"/>
        <end position="201"/>
    </location>
</feature>
<evidence type="ECO:0000256" key="7">
    <source>
        <dbReference type="SAM" id="MobiDB-lite"/>
    </source>
</evidence>
<keyword evidence="2 4" id="KW-0396">Initiation factor</keyword>
<dbReference type="Pfam" id="PF09440">
    <property type="entry name" value="eIF3_N"/>
    <property type="match status" value="1"/>
</dbReference>
<feature type="domain" description="PCI" evidence="8">
    <location>
        <begin position="291"/>
        <end position="463"/>
    </location>
</feature>
<dbReference type="AlphaFoldDB" id="A0A448ZFJ6"/>
<comment type="subunit">
    <text evidence="4 5">Component of the eukaryotic translation initiation factor 3 (eIF-3) complex.</text>
</comment>
<keyword evidence="10" id="KW-1185">Reference proteome</keyword>
<dbReference type="EMBL" id="CAACVS010000307">
    <property type="protein sequence ID" value="VEU40790.1"/>
    <property type="molecule type" value="Genomic_DNA"/>
</dbReference>
<evidence type="ECO:0000259" key="8">
    <source>
        <dbReference type="PROSITE" id="PS50250"/>
    </source>
</evidence>
<dbReference type="GO" id="GO:0003743">
    <property type="term" value="F:translation initiation factor activity"/>
    <property type="evidence" value="ECO:0007669"/>
    <property type="project" value="UniProtKB-UniRule"/>
</dbReference>
<dbReference type="InterPro" id="IPR016650">
    <property type="entry name" value="eIF3e"/>
</dbReference>
<dbReference type="Proteomes" id="UP000291116">
    <property type="component" value="Unassembled WGS sequence"/>
</dbReference>
<dbReference type="InterPro" id="IPR036390">
    <property type="entry name" value="WH_DNA-bd_sf"/>
</dbReference>
<comment type="subcellular location">
    <subcellularLocation>
        <location evidence="4 5">Cytoplasm</location>
    </subcellularLocation>
</comment>
<keyword evidence="1 4" id="KW-0963">Cytoplasm</keyword>
<dbReference type="SUPFAM" id="SSF46785">
    <property type="entry name" value="Winged helix' DNA-binding domain"/>
    <property type="match status" value="1"/>
</dbReference>
<accession>A0A448ZFJ6</accession>
<evidence type="ECO:0000256" key="2">
    <source>
        <dbReference type="ARBA" id="ARBA00022540"/>
    </source>
</evidence>
<comment type="function">
    <text evidence="4">Component of the eukaryotic translation initiation factor 3 (eIF-3) complex, which is involved in protein synthesis of a specialized repertoire of mRNAs and, together with other initiation factors, stimulates binding of mRNA and methionyl-tRNAi to the 40S ribosome. The eIF-3 complex specifically targets and initiates translation of a subset of mRNAs involved in cell proliferation.</text>
</comment>
<dbReference type="GO" id="GO:0016282">
    <property type="term" value="C:eukaryotic 43S preinitiation complex"/>
    <property type="evidence" value="ECO:0007669"/>
    <property type="project" value="UniProtKB-UniRule"/>
</dbReference>
<evidence type="ECO:0000313" key="10">
    <source>
        <dbReference type="Proteomes" id="UP000291116"/>
    </source>
</evidence>
<evidence type="ECO:0000256" key="1">
    <source>
        <dbReference type="ARBA" id="ARBA00022490"/>
    </source>
</evidence>
<dbReference type="GO" id="GO:0071540">
    <property type="term" value="C:eukaryotic translation initiation factor 3 complex, eIF3e"/>
    <property type="evidence" value="ECO:0007669"/>
    <property type="project" value="UniProtKB-UniRule"/>
</dbReference>
<evidence type="ECO:0000256" key="4">
    <source>
        <dbReference type="HAMAP-Rule" id="MF_03004"/>
    </source>
</evidence>
<reference evidence="9 10" key="1">
    <citation type="submission" date="2019-01" db="EMBL/GenBank/DDBJ databases">
        <authorList>
            <person name="Ferrante I. M."/>
        </authorList>
    </citation>
    <scope>NUCLEOTIDE SEQUENCE [LARGE SCALE GENOMIC DNA]</scope>
    <source>
        <strain evidence="9 10">B856</strain>
    </source>
</reference>
<dbReference type="GO" id="GO:0033290">
    <property type="term" value="C:eukaryotic 48S preinitiation complex"/>
    <property type="evidence" value="ECO:0007669"/>
    <property type="project" value="UniProtKB-UniRule"/>
</dbReference>
<dbReference type="PROSITE" id="PS50250">
    <property type="entry name" value="PCI"/>
    <property type="match status" value="1"/>
</dbReference>
<dbReference type="InterPro" id="IPR000717">
    <property type="entry name" value="PCI_dom"/>
</dbReference>
<dbReference type="Pfam" id="PF01399">
    <property type="entry name" value="PCI"/>
    <property type="match status" value="1"/>
</dbReference>
<dbReference type="SMART" id="SM01186">
    <property type="entry name" value="eIF3_N"/>
    <property type="match status" value="1"/>
</dbReference>
<evidence type="ECO:0000256" key="3">
    <source>
        <dbReference type="ARBA" id="ARBA00022917"/>
    </source>
</evidence>
<dbReference type="OrthoDB" id="417252at2759"/>
<feature type="repeat" description="ARM" evidence="6">
    <location>
        <begin position="285"/>
        <end position="315"/>
    </location>
</feature>
<name>A0A448ZFJ6_9STRA</name>
<dbReference type="PIRSF" id="PIRSF016255">
    <property type="entry name" value="eIF3e_su6"/>
    <property type="match status" value="1"/>
</dbReference>
<evidence type="ECO:0000256" key="6">
    <source>
        <dbReference type="PROSITE-ProRule" id="PRU00259"/>
    </source>
</evidence>
<dbReference type="PANTHER" id="PTHR10317">
    <property type="entry name" value="EUKARYOTIC TRANSLATION INITIATION FACTOR 3 SUBUNIT E"/>
    <property type="match status" value="1"/>
</dbReference>
<comment type="similarity">
    <text evidence="4 5">Belongs to the eIF-3 subunit E family.</text>
</comment>
<organism evidence="9 10">
    <name type="scientific">Pseudo-nitzschia multistriata</name>
    <dbReference type="NCBI Taxonomy" id="183589"/>
    <lineage>
        <taxon>Eukaryota</taxon>
        <taxon>Sar</taxon>
        <taxon>Stramenopiles</taxon>
        <taxon>Ochrophyta</taxon>
        <taxon>Bacillariophyta</taxon>
        <taxon>Bacillariophyceae</taxon>
        <taxon>Bacillariophycidae</taxon>
        <taxon>Bacillariales</taxon>
        <taxon>Bacillariaceae</taxon>
        <taxon>Pseudo-nitzschia</taxon>
    </lineage>
</organism>
<dbReference type="InterPro" id="IPR019010">
    <property type="entry name" value="eIF3e_N"/>
</dbReference>
<protein>
    <recommendedName>
        <fullName evidence="4 5">Eukaryotic translation initiation factor 3 subunit E</fullName>
        <shortName evidence="4">eIF3e</shortName>
    </recommendedName>
    <alternativeName>
        <fullName evidence="4">Eukaryotic translation initiation factor 3 subunit 6</fullName>
    </alternativeName>
</protein>
<sequence>MTAPSGLEQWDLTSKTSLFLDRHMMFPLLEYLDGLIEADKISYSSKDVAAARLSLLRPTHMVDYAVDTYKSVHGDSAEIPAEMEEQKTQVFKQLEELESGCKPLTDLCNNEEEKTKLVSSGKWSIAALSQEADLNITPEVLEIYRKTAKFQFECGNYQRARDMLENYISLLAKPPGPDSAGDEEMDDYKTNSKQQSSDKKEDVGNPTIYYLKSVDAKLLQVLWGRLACEILVEQWEAASVALDAVKAALESLVSSKRMSAIEALSERTWLLHWSLFVYWNNSAKGGLEQLVELFHTERYKQAITTNAPHLLRYLTAAVLLCKRRITKKAAAGSTAEARRLMKNLINVMQDCDYSDPIVEFVNCLCVKFDFESAQIKLQECEKVLDADFFLCKQTGLFMEEARVFVFENYCRIHNKIDLQALGKKLAMNEDEAEHWIVDLIRNADLDAKIDSEEGCVVMGGSVQSVYEQVMERTRDLNVRSATMAQNLNKLLVDARKNKAKAEALAREEAE</sequence>
<dbReference type="HAMAP" id="MF_03004">
    <property type="entry name" value="eIF3e"/>
    <property type="match status" value="1"/>
</dbReference>
<dbReference type="PROSITE" id="PS50176">
    <property type="entry name" value="ARM_REPEAT"/>
    <property type="match status" value="1"/>
</dbReference>
<gene>
    <name evidence="9" type="ORF">PSNMU_V1.4_AUG-EV-PASAV3_0076870</name>
</gene>
<dbReference type="CDD" id="cd21378">
    <property type="entry name" value="eIF3E"/>
    <property type="match status" value="1"/>
</dbReference>
<dbReference type="GO" id="GO:0001732">
    <property type="term" value="P:formation of cytoplasmic translation initiation complex"/>
    <property type="evidence" value="ECO:0007669"/>
    <property type="project" value="UniProtKB-UniRule"/>
</dbReference>